<keyword evidence="1" id="KW-0732">Signal</keyword>
<feature type="domain" description="Fimbrial-type adhesion" evidence="2">
    <location>
        <begin position="26"/>
        <end position="159"/>
    </location>
</feature>
<dbReference type="Gene3D" id="2.60.40.1090">
    <property type="entry name" value="Fimbrial-type adhesion domain"/>
    <property type="match status" value="1"/>
</dbReference>
<dbReference type="InterPro" id="IPR036937">
    <property type="entry name" value="Adhesion_dom_fimbrial_sf"/>
</dbReference>
<feature type="chain" id="PRO_5023135546" evidence="1">
    <location>
        <begin position="24"/>
        <end position="159"/>
    </location>
</feature>
<dbReference type="InterPro" id="IPR008966">
    <property type="entry name" value="Adhesion_dom_sf"/>
</dbReference>
<dbReference type="AlphaFoldDB" id="A0A5C5PVW8"/>
<proteinExistence type="predicted"/>
<dbReference type="Proteomes" id="UP000317901">
    <property type="component" value="Unassembled WGS sequence"/>
</dbReference>
<evidence type="ECO:0000256" key="1">
    <source>
        <dbReference type="SAM" id="SignalP"/>
    </source>
</evidence>
<feature type="signal peptide" evidence="1">
    <location>
        <begin position="1"/>
        <end position="23"/>
    </location>
</feature>
<evidence type="ECO:0000259" key="2">
    <source>
        <dbReference type="Pfam" id="PF00419"/>
    </source>
</evidence>
<dbReference type="OrthoDB" id="7018672at2"/>
<name>A0A5C5PVW8_9PSED</name>
<evidence type="ECO:0000313" key="4">
    <source>
        <dbReference type="Proteomes" id="UP000317901"/>
    </source>
</evidence>
<protein>
    <submittedName>
        <fullName evidence="3">Pilus assembly protein</fullName>
    </submittedName>
</protein>
<dbReference type="GO" id="GO:0009289">
    <property type="term" value="C:pilus"/>
    <property type="evidence" value="ECO:0007669"/>
    <property type="project" value="InterPro"/>
</dbReference>
<dbReference type="SUPFAM" id="SSF49401">
    <property type="entry name" value="Bacterial adhesins"/>
    <property type="match status" value="1"/>
</dbReference>
<sequence>MKFCNQPALFALFVLGYGNSAVANLTFNGTLNEPPPCTINGGSAIEIDFKNVGINKVDGANYLKPVNYVITCSPGTLPWEMVLTIKGAATSFEPSALQSSVADLGIQLLQNGVPFNLNTLLPINPSTPPVLEAVPVKRSGAVLGPGGFTASATLLAEFQ</sequence>
<dbReference type="EMBL" id="VFIP01000040">
    <property type="protein sequence ID" value="TWR86737.1"/>
    <property type="molecule type" value="Genomic_DNA"/>
</dbReference>
<organism evidence="3 4">
    <name type="scientific">Pseudomonas saxonica</name>
    <dbReference type="NCBI Taxonomy" id="2600598"/>
    <lineage>
        <taxon>Bacteria</taxon>
        <taxon>Pseudomonadati</taxon>
        <taxon>Pseudomonadota</taxon>
        <taxon>Gammaproteobacteria</taxon>
        <taxon>Pseudomonadales</taxon>
        <taxon>Pseudomonadaceae</taxon>
        <taxon>Pseudomonas</taxon>
    </lineage>
</organism>
<evidence type="ECO:0000313" key="3">
    <source>
        <dbReference type="EMBL" id="TWR86737.1"/>
    </source>
</evidence>
<dbReference type="RefSeq" id="WP_122786313.1">
    <property type="nucleotide sequence ID" value="NZ_CP142033.1"/>
</dbReference>
<dbReference type="Pfam" id="PF00419">
    <property type="entry name" value="Fimbrial"/>
    <property type="match status" value="1"/>
</dbReference>
<dbReference type="GO" id="GO:0007155">
    <property type="term" value="P:cell adhesion"/>
    <property type="evidence" value="ECO:0007669"/>
    <property type="project" value="InterPro"/>
</dbReference>
<comment type="caution">
    <text evidence="3">The sequence shown here is derived from an EMBL/GenBank/DDBJ whole genome shotgun (WGS) entry which is preliminary data.</text>
</comment>
<gene>
    <name evidence="3" type="ORF">FJD37_17890</name>
</gene>
<reference evidence="3 4" key="1">
    <citation type="submission" date="2019-06" db="EMBL/GenBank/DDBJ databases">
        <title>Pseudomonas bimorpha sp. nov. isolated from bovine raw milk and skim milk concentrate.</title>
        <authorList>
            <person name="Hofmann K."/>
            <person name="Huptas C."/>
            <person name="Doll E."/>
            <person name="Scherer S."/>
            <person name="Wenning M."/>
        </authorList>
    </citation>
    <scope>NUCLEOTIDE SEQUENCE [LARGE SCALE GENOMIC DNA]</scope>
    <source>
        <strain evidence="3 4">DSM 108990</strain>
    </source>
</reference>
<accession>A0A5C5PVW8</accession>
<dbReference type="InterPro" id="IPR000259">
    <property type="entry name" value="Adhesion_dom_fimbrial"/>
</dbReference>